<protein>
    <submittedName>
        <fullName evidence="2">Uncharacterized protein</fullName>
    </submittedName>
</protein>
<feature type="region of interest" description="Disordered" evidence="1">
    <location>
        <begin position="582"/>
        <end position="606"/>
    </location>
</feature>
<evidence type="ECO:0000313" key="2">
    <source>
        <dbReference type="EMBL" id="CCC53722.1"/>
    </source>
</evidence>
<accession>G0UD12</accession>
<dbReference type="AlphaFoldDB" id="G0UD12"/>
<sequence>MQAKRKEAQDNKAKTPATAPFKSVFGAPAAAVHEKSNLAPVDGSSYVWRCTACGKVKDLHGDHLRGKVEVRSDCWPCAKKSTFRLDKAGADVCCASEATGRIDGHPSHSTGEPAGLIDGFRSPCIPDEVDEEHFLLQTQSEGKRGETPASEASPVWRCRTCGKIKQLSGDHLKGKTEVRSDCWPCGKKCTFYLATNPGSSTPSAGLSTVPPCISVATGEARGDTPRTSALKASGQSDAKTPVTAPFKSVFGAPAAADAKTPAAAPFKSVFGAPAAADAKTPATAPFNSVFGAPAAADAKTPATAPFKSVFGAPAAADAKTPATAPFKSVFGAPAAADAKTPAAAPFKSVFGAPAAADAKTPATAPFKSVFGAPAAADAKTPATAPFKSVFGAPAAAVHEKSNLAPVDGSSYVWRCTACGKVKDLHGDHLRGKVEVRSDCWPCAKKSTFRLDKAGADVCCASEATGRIDGHPSHSTGEPAGLIDGFRSPCIPDEVDEERFLLQTQSEGKRGETPASEASPVWRCRTCGKIKQLSGDHLKGKTEVRSDCWPCGKKCTFYLATNPGSSTPSAGLSTVPPCISVATGEARGDTPRTSALKASGQSDAKTPATAPFKSVFGAPAAADAKTPATAPFNSVFGAPAAADAKTPATAPFKSVFGAPAAADAKTPATAPFKSVFGAPAAADAKTPATAPFKSVFGAPAAADAKTPAAAPFKSVFGAPAAADAKTPATAPFKSVFGAPAAADAKTPAAAPFKSVFGAPAAADAKTPATAPFKSVFGA</sequence>
<evidence type="ECO:0000256" key="1">
    <source>
        <dbReference type="SAM" id="MobiDB-lite"/>
    </source>
</evidence>
<name>G0UD12_TRYVY</name>
<proteinExistence type="predicted"/>
<feature type="non-terminal residue" evidence="2">
    <location>
        <position position="777"/>
    </location>
</feature>
<dbReference type="PANTHER" id="PTHR36494:SF2">
    <property type="match status" value="1"/>
</dbReference>
<reference evidence="2" key="1">
    <citation type="journal article" date="2012" name="Proc. Natl. Acad. Sci. U.S.A.">
        <title>Antigenic diversity is generated by distinct evolutionary mechanisms in African trypanosome species.</title>
        <authorList>
            <person name="Jackson A.P."/>
            <person name="Berry A."/>
            <person name="Aslett M."/>
            <person name="Allison H.C."/>
            <person name="Burton P."/>
            <person name="Vavrova-Anderson J."/>
            <person name="Brown R."/>
            <person name="Browne H."/>
            <person name="Corton N."/>
            <person name="Hauser H."/>
            <person name="Gamble J."/>
            <person name="Gilderthorp R."/>
            <person name="Marcello L."/>
            <person name="McQuillan J."/>
            <person name="Otto T.D."/>
            <person name="Quail M.A."/>
            <person name="Sanders M.J."/>
            <person name="van Tonder A."/>
            <person name="Ginger M.L."/>
            <person name="Field M.C."/>
            <person name="Barry J.D."/>
            <person name="Hertz-Fowler C."/>
            <person name="Berriman M."/>
        </authorList>
    </citation>
    <scope>NUCLEOTIDE SEQUENCE</scope>
    <source>
        <strain evidence="2">Y486</strain>
    </source>
</reference>
<feature type="region of interest" description="Disordered" evidence="1">
    <location>
        <begin position="217"/>
        <end position="238"/>
    </location>
</feature>
<gene>
    <name evidence="2" type="ORF">TVY486_1112060</name>
</gene>
<organism evidence="2">
    <name type="scientific">Trypanosoma vivax (strain Y486)</name>
    <dbReference type="NCBI Taxonomy" id="1055687"/>
    <lineage>
        <taxon>Eukaryota</taxon>
        <taxon>Discoba</taxon>
        <taxon>Euglenozoa</taxon>
        <taxon>Kinetoplastea</taxon>
        <taxon>Metakinetoplastina</taxon>
        <taxon>Trypanosomatida</taxon>
        <taxon>Trypanosomatidae</taxon>
        <taxon>Trypanosoma</taxon>
        <taxon>Duttonella</taxon>
    </lineage>
</organism>
<dbReference type="PANTHER" id="PTHR36494">
    <property type="match status" value="1"/>
</dbReference>
<dbReference type="EMBL" id="HE573027">
    <property type="protein sequence ID" value="CCC53722.1"/>
    <property type="molecule type" value="Genomic_DNA"/>
</dbReference>